<keyword evidence="3" id="KW-1185">Reference proteome</keyword>
<name>A0A6L7G1A8_9RHOB</name>
<proteinExistence type="predicted"/>
<dbReference type="EMBL" id="WUMU01000001">
    <property type="protein sequence ID" value="MXN16353.1"/>
    <property type="molecule type" value="Genomic_DNA"/>
</dbReference>
<protein>
    <submittedName>
        <fullName evidence="2">Uncharacterized protein</fullName>
    </submittedName>
</protein>
<gene>
    <name evidence="2" type="ORF">GR170_00785</name>
</gene>
<dbReference type="Proteomes" id="UP000477911">
    <property type="component" value="Unassembled WGS sequence"/>
</dbReference>
<comment type="caution">
    <text evidence="2">The sequence shown here is derived from an EMBL/GenBank/DDBJ whole genome shotgun (WGS) entry which is preliminary data.</text>
</comment>
<organism evidence="2 3">
    <name type="scientific">Pseudooceanicola albus</name>
    <dbReference type="NCBI Taxonomy" id="2692189"/>
    <lineage>
        <taxon>Bacteria</taxon>
        <taxon>Pseudomonadati</taxon>
        <taxon>Pseudomonadota</taxon>
        <taxon>Alphaproteobacteria</taxon>
        <taxon>Rhodobacterales</taxon>
        <taxon>Paracoccaceae</taxon>
        <taxon>Pseudooceanicola</taxon>
    </lineage>
</organism>
<accession>A0A6L7G1A8</accession>
<evidence type="ECO:0000256" key="1">
    <source>
        <dbReference type="SAM" id="Coils"/>
    </source>
</evidence>
<feature type="coiled-coil region" evidence="1">
    <location>
        <begin position="119"/>
        <end position="163"/>
    </location>
</feature>
<evidence type="ECO:0000313" key="3">
    <source>
        <dbReference type="Proteomes" id="UP000477911"/>
    </source>
</evidence>
<dbReference type="AlphaFoldDB" id="A0A6L7G1A8"/>
<reference evidence="2 3" key="1">
    <citation type="submission" date="2019-12" db="EMBL/GenBank/DDBJ databases">
        <authorList>
            <person name="Li M."/>
        </authorList>
    </citation>
    <scope>NUCLEOTIDE SEQUENCE [LARGE SCALE GENOMIC DNA]</scope>
    <source>
        <strain evidence="2 3">GBMRC 2024</strain>
    </source>
</reference>
<dbReference type="RefSeq" id="WP_160890897.1">
    <property type="nucleotide sequence ID" value="NZ_WUMU01000001.1"/>
</dbReference>
<keyword evidence="1" id="KW-0175">Coiled coil</keyword>
<sequence>MAEKKIWVAFKSATPVPASVLGETADRRMKIGAPVQLPATYAAQMIDNGFAVVSSAPVTTEKTSAKTTSKKATAKAAAGKAAAANVTDKKATADAVTDPAQASLNMGDTGEGTTDPLTVEAAQAAYDAITAQMETLSEDTPEWQALKDQLDDAATALAEAQDAAKAGV</sequence>
<evidence type="ECO:0000313" key="2">
    <source>
        <dbReference type="EMBL" id="MXN16353.1"/>
    </source>
</evidence>